<evidence type="ECO:0000259" key="2">
    <source>
        <dbReference type="SMART" id="SM00474"/>
    </source>
</evidence>
<feature type="region of interest" description="Disordered" evidence="1">
    <location>
        <begin position="528"/>
        <end position="559"/>
    </location>
</feature>
<name>A0ABP1PWB4_9HEXA</name>
<dbReference type="SMART" id="SM00474">
    <property type="entry name" value="35EXOc"/>
    <property type="match status" value="1"/>
</dbReference>
<feature type="compositionally biased region" description="Basic residues" evidence="1">
    <location>
        <begin position="539"/>
        <end position="559"/>
    </location>
</feature>
<sequence>MKVRPGGWSDDEKSSDDDDFYNFDIGLQKTTKAKKKRRNRKARSSNRSPLTIQSASRPGANVPGSSRSTQNVAVKSNKLSFWEKKSLAFEKFGESDMRPQDNYREFLLHRRQINNGKWNTTWTMSEGPSREMVIASRCPELGQTIRFNRKFETLPDLYDNNFMLVNDEESFSMMLNALKEQTEFTLDLEANDDHSYLGMTVLIQVGTKDIDYLIDCFPVTNLLLTQFKSILEDPRILKWVFGCDNDVLWLKRDFLVQLTSAIDVQILFQEILLSGQLGKATTVIPKENKDAWYTKYIGAGPKCHEKEINAGKNVLSFEALVELYYPNCEIDKVAQVADFRPRREEDPGYLKLLKYARDDVHVLLKIVESIKRSGIDTSTYSQAFQLTKKKELRAYARKTYPKEDLPGGLIKQSERDLFTIIMKWRDHHARIIDENPNCMFSSYQAANLIKAPPEDIAKLVEHLKQKRGVLKKDPEGLNTFKDVMFRLLKDGNEYYQKIMSIKCHNCHEVSGHAGWGCDLPWSTQSTKQNLREDDDARHHQNNRRQRNKRINNRNRRLGI</sequence>
<comment type="caution">
    <text evidence="3">The sequence shown here is derived from an EMBL/GenBank/DDBJ whole genome shotgun (WGS) entry which is preliminary data.</text>
</comment>
<dbReference type="Proteomes" id="UP001642540">
    <property type="component" value="Unassembled WGS sequence"/>
</dbReference>
<dbReference type="PANTHER" id="PTHR12124">
    <property type="entry name" value="POLYMYOSITIS/SCLERODERMA AUTOANTIGEN-RELATED"/>
    <property type="match status" value="1"/>
</dbReference>
<keyword evidence="4" id="KW-1185">Reference proteome</keyword>
<dbReference type="SUPFAM" id="SSF53098">
    <property type="entry name" value="Ribonuclease H-like"/>
    <property type="match status" value="1"/>
</dbReference>
<evidence type="ECO:0000313" key="4">
    <source>
        <dbReference type="Proteomes" id="UP001642540"/>
    </source>
</evidence>
<reference evidence="3 4" key="1">
    <citation type="submission" date="2024-08" db="EMBL/GenBank/DDBJ databases">
        <authorList>
            <person name="Cucini C."/>
            <person name="Frati F."/>
        </authorList>
    </citation>
    <scope>NUCLEOTIDE SEQUENCE [LARGE SCALE GENOMIC DNA]</scope>
</reference>
<feature type="domain" description="3'-5' exonuclease" evidence="2">
    <location>
        <begin position="162"/>
        <end position="375"/>
    </location>
</feature>
<feature type="region of interest" description="Disordered" evidence="1">
    <location>
        <begin position="1"/>
        <end position="73"/>
    </location>
</feature>
<feature type="compositionally biased region" description="Basic and acidic residues" evidence="1">
    <location>
        <begin position="529"/>
        <end position="538"/>
    </location>
</feature>
<dbReference type="EMBL" id="CAXLJM020000008">
    <property type="protein sequence ID" value="CAL8075460.1"/>
    <property type="molecule type" value="Genomic_DNA"/>
</dbReference>
<dbReference type="SUPFAM" id="SSF47819">
    <property type="entry name" value="HRDC-like"/>
    <property type="match status" value="1"/>
</dbReference>
<dbReference type="InterPro" id="IPR036397">
    <property type="entry name" value="RNaseH_sf"/>
</dbReference>
<feature type="compositionally biased region" description="Polar residues" evidence="1">
    <location>
        <begin position="63"/>
        <end position="73"/>
    </location>
</feature>
<dbReference type="PANTHER" id="PTHR12124:SF47">
    <property type="entry name" value="EXOSOME COMPONENT 10"/>
    <property type="match status" value="1"/>
</dbReference>
<dbReference type="Gene3D" id="3.30.420.10">
    <property type="entry name" value="Ribonuclease H-like superfamily/Ribonuclease H"/>
    <property type="match status" value="1"/>
</dbReference>
<dbReference type="InterPro" id="IPR012337">
    <property type="entry name" value="RNaseH-like_sf"/>
</dbReference>
<gene>
    <name evidence="3" type="ORF">ODALV1_LOCUS3181</name>
</gene>
<dbReference type="Pfam" id="PF01612">
    <property type="entry name" value="DNA_pol_A_exo1"/>
    <property type="match status" value="1"/>
</dbReference>
<proteinExistence type="predicted"/>
<evidence type="ECO:0000256" key="1">
    <source>
        <dbReference type="SAM" id="MobiDB-lite"/>
    </source>
</evidence>
<dbReference type="InterPro" id="IPR002562">
    <property type="entry name" value="3'-5'_exonuclease_dom"/>
</dbReference>
<organism evidence="3 4">
    <name type="scientific">Orchesella dallaii</name>
    <dbReference type="NCBI Taxonomy" id="48710"/>
    <lineage>
        <taxon>Eukaryota</taxon>
        <taxon>Metazoa</taxon>
        <taxon>Ecdysozoa</taxon>
        <taxon>Arthropoda</taxon>
        <taxon>Hexapoda</taxon>
        <taxon>Collembola</taxon>
        <taxon>Entomobryomorpha</taxon>
        <taxon>Entomobryoidea</taxon>
        <taxon>Orchesellidae</taxon>
        <taxon>Orchesellinae</taxon>
        <taxon>Orchesella</taxon>
    </lineage>
</organism>
<dbReference type="InterPro" id="IPR045092">
    <property type="entry name" value="Rrp6-like"/>
</dbReference>
<dbReference type="InterPro" id="IPR010997">
    <property type="entry name" value="HRDC-like_sf"/>
</dbReference>
<dbReference type="InterPro" id="IPR044876">
    <property type="entry name" value="HRDC_dom_sf"/>
</dbReference>
<protein>
    <recommendedName>
        <fullName evidence="2">3'-5' exonuclease domain-containing protein</fullName>
    </recommendedName>
</protein>
<dbReference type="Gene3D" id="1.10.150.80">
    <property type="entry name" value="HRDC domain"/>
    <property type="match status" value="1"/>
</dbReference>
<feature type="compositionally biased region" description="Basic residues" evidence="1">
    <location>
        <begin position="31"/>
        <end position="44"/>
    </location>
</feature>
<evidence type="ECO:0000313" key="3">
    <source>
        <dbReference type="EMBL" id="CAL8075460.1"/>
    </source>
</evidence>
<accession>A0ABP1PWB4</accession>